<evidence type="ECO:0000313" key="2">
    <source>
        <dbReference type="WBParaSite" id="ES5_v2.g19205.t1"/>
    </source>
</evidence>
<sequence length="497" mass="55200">MEVLITDNITFSSPLLGYESNYAVKTFTSTTGFINFQFMNQILQNQPWTAFDAILYNINNNSYYQNGFFAIISLVPINENYFEKCSFVTSSEGFSSVSNLDFVNGYEPFSTCAFSIQIPNGFEAIIDVPQFWLEAGVDKLMIVKGDERWELKNSGSYKLKQDLDGSKFKFIADGNTHQAGFNASFNIIECKCADPNFVIPCFGDSTLTPLPNGVSSYCDMQDCTYTISLGSTCPANYFTISPTADLRDSAWLSIYVNGALFQNYTDYAMPEILPYPSNTNMTVVFHSGKSDSPFFDGLPRWLIQTAAIPSPITNKTQLNSATMPTYAFRLDDMVADQAFTVCSPENDLELFIAGGISMAVFDLYDSYGLTDFIDTLSSSSIPETFPGSSIKHIMSKSGCFTIYCSETPNYVLSTALFRMRKAHTKNCNTVQNVVRLFQNVPATYAVSATNGGSCEMIVFAEEYNLNPLFSLDGFETDSNASFSFSSALNRKPFFDLP</sequence>
<reference evidence="2" key="1">
    <citation type="submission" date="2022-11" db="UniProtKB">
        <authorList>
            <consortium name="WormBaseParasite"/>
        </authorList>
    </citation>
    <scope>IDENTIFICATION</scope>
</reference>
<evidence type="ECO:0000313" key="1">
    <source>
        <dbReference type="Proteomes" id="UP000887579"/>
    </source>
</evidence>
<organism evidence="1 2">
    <name type="scientific">Panagrolaimus sp. ES5</name>
    <dbReference type="NCBI Taxonomy" id="591445"/>
    <lineage>
        <taxon>Eukaryota</taxon>
        <taxon>Metazoa</taxon>
        <taxon>Ecdysozoa</taxon>
        <taxon>Nematoda</taxon>
        <taxon>Chromadorea</taxon>
        <taxon>Rhabditida</taxon>
        <taxon>Tylenchina</taxon>
        <taxon>Panagrolaimomorpha</taxon>
        <taxon>Panagrolaimoidea</taxon>
        <taxon>Panagrolaimidae</taxon>
        <taxon>Panagrolaimus</taxon>
    </lineage>
</organism>
<name>A0AC34FNZ5_9BILA</name>
<protein>
    <submittedName>
        <fullName evidence="2">CUB domain-containing protein</fullName>
    </submittedName>
</protein>
<dbReference type="Proteomes" id="UP000887579">
    <property type="component" value="Unplaced"/>
</dbReference>
<proteinExistence type="predicted"/>
<accession>A0AC34FNZ5</accession>
<dbReference type="WBParaSite" id="ES5_v2.g19205.t1">
    <property type="protein sequence ID" value="ES5_v2.g19205.t1"/>
    <property type="gene ID" value="ES5_v2.g19205"/>
</dbReference>